<proteinExistence type="predicted"/>
<evidence type="ECO:0000313" key="2">
    <source>
        <dbReference type="Proteomes" id="UP000092839"/>
    </source>
</evidence>
<dbReference type="Proteomes" id="UP000092839">
    <property type="component" value="Chromosome"/>
</dbReference>
<keyword evidence="2" id="KW-1185">Reference proteome</keyword>
<evidence type="ECO:0000313" key="1">
    <source>
        <dbReference type="EMBL" id="ANV99757.1"/>
    </source>
</evidence>
<dbReference type="EMBL" id="CP016428">
    <property type="protein sequence ID" value="ANV99757.1"/>
    <property type="molecule type" value="Genomic_DNA"/>
</dbReference>
<accession>A0A1B1UAE9</accession>
<name>A0A1B1UAE9_9BRAD</name>
<gene>
    <name evidence="1" type="ORF">LMTR13_05775</name>
</gene>
<reference evidence="1 2" key="1">
    <citation type="submission" date="2016-07" db="EMBL/GenBank/DDBJ databases">
        <title>Complete genome sequence of Bradyrhizobium icense LMTR 13T, a potential inoculant strain isolated from lima bean (Phaseolus lunatus) in Peru.</title>
        <authorList>
            <person name="Ormeno-Orrillo E."/>
            <person name="Duran D."/>
            <person name="Rogel M.A."/>
            <person name="Rey L."/>
            <person name="Imperial J."/>
            <person name="Ruiz-Argueso T."/>
            <person name="Martinez-Romero E."/>
        </authorList>
    </citation>
    <scope>NUCLEOTIDE SEQUENCE [LARGE SCALE GENOMIC DNA]</scope>
    <source>
        <strain evidence="1 2">LMTR 13</strain>
    </source>
</reference>
<protein>
    <submittedName>
        <fullName evidence="1">Uncharacterized protein</fullName>
    </submittedName>
</protein>
<organism evidence="1 2">
    <name type="scientific">Bradyrhizobium icense</name>
    <dbReference type="NCBI Taxonomy" id="1274631"/>
    <lineage>
        <taxon>Bacteria</taxon>
        <taxon>Pseudomonadati</taxon>
        <taxon>Pseudomonadota</taxon>
        <taxon>Alphaproteobacteria</taxon>
        <taxon>Hyphomicrobiales</taxon>
        <taxon>Nitrobacteraceae</taxon>
        <taxon>Bradyrhizobium</taxon>
    </lineage>
</organism>
<sequence>MLCCHPEGTSDTLEMADESAIDSLLPWALPPRLGHFCVLLPFSARLRGIKTSRHCTSIRVTRITIGRRFSGWFKRHRPLEDDRRDATIRLVCNRSGEI</sequence>
<dbReference type="KEGG" id="bic:LMTR13_05775"/>
<dbReference type="AlphaFoldDB" id="A0A1B1UAE9"/>